<protein>
    <submittedName>
        <fullName evidence="2">Competence protein ComEA</fullName>
    </submittedName>
</protein>
<gene>
    <name evidence="2" type="primary">comEA</name>
    <name evidence="2" type="ORF">Lfee_2887</name>
</gene>
<dbReference type="PATRIC" id="fig|453.4.peg.3158"/>
<comment type="caution">
    <text evidence="2">The sequence shown here is derived from an EMBL/GenBank/DDBJ whole genome shotgun (WGS) entry which is preliminary data.</text>
</comment>
<dbReference type="PANTHER" id="PTHR21180">
    <property type="entry name" value="ENDONUCLEASE/EXONUCLEASE/PHOSPHATASE FAMILY DOMAIN-CONTAINING PROTEIN 1"/>
    <property type="match status" value="1"/>
</dbReference>
<dbReference type="NCBIfam" id="TIGR00426">
    <property type="entry name" value="competence protein ComEA helix-hairpin-helix repeat region"/>
    <property type="match status" value="1"/>
</dbReference>
<evidence type="ECO:0000313" key="3">
    <source>
        <dbReference type="Proteomes" id="UP000054698"/>
    </source>
</evidence>
<dbReference type="RefSeq" id="WP_058447699.1">
    <property type="nucleotide sequence ID" value="NZ_CAAAHT010000034.1"/>
</dbReference>
<dbReference type="Gene3D" id="1.10.150.280">
    <property type="entry name" value="AF1531-like domain"/>
    <property type="match status" value="1"/>
</dbReference>
<evidence type="ECO:0000313" key="2">
    <source>
        <dbReference type="EMBL" id="KTC95223.1"/>
    </source>
</evidence>
<dbReference type="OrthoDB" id="7510573at2"/>
<keyword evidence="1" id="KW-0732">Signal</keyword>
<sequence length="107" mass="11708">MKTSLFAVVWSLLVIILPIHAATNQLNTVTPVASQKSNAKVDLNKADINTLAKAFKGIGVKRAEAIIKYCESNGSFKSVEDLSHVRGLGKQFVEKHLLQLQEVFTVS</sequence>
<dbReference type="SUPFAM" id="SSF47781">
    <property type="entry name" value="RuvA domain 2-like"/>
    <property type="match status" value="1"/>
</dbReference>
<dbReference type="InterPro" id="IPR051675">
    <property type="entry name" value="Endo/Exo/Phosphatase_dom_1"/>
</dbReference>
<dbReference type="AlphaFoldDB" id="A0A0W0THY5"/>
<feature type="signal peptide" evidence="1">
    <location>
        <begin position="1"/>
        <end position="21"/>
    </location>
</feature>
<accession>A0A0W0THY5</accession>
<dbReference type="GO" id="GO:0015628">
    <property type="term" value="P:protein secretion by the type II secretion system"/>
    <property type="evidence" value="ECO:0007669"/>
    <property type="project" value="TreeGrafter"/>
</dbReference>
<dbReference type="GO" id="GO:0015627">
    <property type="term" value="C:type II protein secretion system complex"/>
    <property type="evidence" value="ECO:0007669"/>
    <property type="project" value="TreeGrafter"/>
</dbReference>
<dbReference type="PANTHER" id="PTHR21180:SF32">
    <property type="entry name" value="ENDONUCLEASE_EXONUCLEASE_PHOSPHATASE FAMILY DOMAIN-CONTAINING PROTEIN 1"/>
    <property type="match status" value="1"/>
</dbReference>
<dbReference type="Proteomes" id="UP000054698">
    <property type="component" value="Unassembled WGS sequence"/>
</dbReference>
<dbReference type="STRING" id="453.Lfee_2887"/>
<name>A0A0W0THY5_9GAMM</name>
<evidence type="ECO:0000256" key="1">
    <source>
        <dbReference type="SAM" id="SignalP"/>
    </source>
</evidence>
<dbReference type="EMBL" id="LNYB01000085">
    <property type="protein sequence ID" value="KTC95223.1"/>
    <property type="molecule type" value="Genomic_DNA"/>
</dbReference>
<dbReference type="Pfam" id="PF12836">
    <property type="entry name" value="HHH_3"/>
    <property type="match status" value="1"/>
</dbReference>
<dbReference type="InterPro" id="IPR010994">
    <property type="entry name" value="RuvA_2-like"/>
</dbReference>
<proteinExistence type="predicted"/>
<feature type="chain" id="PRO_5006913065" evidence="1">
    <location>
        <begin position="22"/>
        <end position="107"/>
    </location>
</feature>
<organism evidence="2 3">
    <name type="scientific">Legionella feeleii</name>
    <dbReference type="NCBI Taxonomy" id="453"/>
    <lineage>
        <taxon>Bacteria</taxon>
        <taxon>Pseudomonadati</taxon>
        <taxon>Pseudomonadota</taxon>
        <taxon>Gammaproteobacteria</taxon>
        <taxon>Legionellales</taxon>
        <taxon>Legionellaceae</taxon>
        <taxon>Legionella</taxon>
    </lineage>
</organism>
<keyword evidence="3" id="KW-1185">Reference proteome</keyword>
<reference evidence="2 3" key="1">
    <citation type="submission" date="2015-11" db="EMBL/GenBank/DDBJ databases">
        <title>Genomic analysis of 38 Legionella species identifies large and diverse effector repertoires.</title>
        <authorList>
            <person name="Burstein D."/>
            <person name="Amaro F."/>
            <person name="Zusman T."/>
            <person name="Lifshitz Z."/>
            <person name="Cohen O."/>
            <person name="Gilbert J.A."/>
            <person name="Pupko T."/>
            <person name="Shuman H.A."/>
            <person name="Segal G."/>
        </authorList>
    </citation>
    <scope>NUCLEOTIDE SEQUENCE [LARGE SCALE GENOMIC DNA]</scope>
    <source>
        <strain evidence="2 3">WO-44C</strain>
    </source>
</reference>
<dbReference type="InterPro" id="IPR004509">
    <property type="entry name" value="Competence_ComEA_HhH"/>
</dbReference>